<reference evidence="2" key="2">
    <citation type="submission" date="2025-08" db="UniProtKB">
        <authorList>
            <consortium name="Ensembl"/>
        </authorList>
    </citation>
    <scope>IDENTIFICATION</scope>
</reference>
<accession>H2ZEH1</accession>
<name>H2ZEH1_CIOSA</name>
<dbReference type="InParanoid" id="H2ZEH1"/>
<evidence type="ECO:0000313" key="2">
    <source>
        <dbReference type="Ensembl" id="ENSCSAVP00000015987.1"/>
    </source>
</evidence>
<reference evidence="2" key="3">
    <citation type="submission" date="2025-09" db="UniProtKB">
        <authorList>
            <consortium name="Ensembl"/>
        </authorList>
    </citation>
    <scope>IDENTIFICATION</scope>
</reference>
<organism evidence="2 3">
    <name type="scientific">Ciona savignyi</name>
    <name type="common">Pacific transparent sea squirt</name>
    <dbReference type="NCBI Taxonomy" id="51511"/>
    <lineage>
        <taxon>Eukaryota</taxon>
        <taxon>Metazoa</taxon>
        <taxon>Chordata</taxon>
        <taxon>Tunicata</taxon>
        <taxon>Ascidiacea</taxon>
        <taxon>Phlebobranchia</taxon>
        <taxon>Cionidae</taxon>
        <taxon>Ciona</taxon>
    </lineage>
</organism>
<dbReference type="Proteomes" id="UP000007875">
    <property type="component" value="Unassembled WGS sequence"/>
</dbReference>
<feature type="compositionally biased region" description="Polar residues" evidence="1">
    <location>
        <begin position="238"/>
        <end position="248"/>
    </location>
</feature>
<feature type="region of interest" description="Disordered" evidence="1">
    <location>
        <begin position="1"/>
        <end position="171"/>
    </location>
</feature>
<reference evidence="3" key="1">
    <citation type="submission" date="2003-08" db="EMBL/GenBank/DDBJ databases">
        <authorList>
            <person name="Birren B."/>
            <person name="Nusbaum C."/>
            <person name="Abebe A."/>
            <person name="Abouelleil A."/>
            <person name="Adekoya E."/>
            <person name="Ait-zahra M."/>
            <person name="Allen N."/>
            <person name="Allen T."/>
            <person name="An P."/>
            <person name="Anderson M."/>
            <person name="Anderson S."/>
            <person name="Arachchi H."/>
            <person name="Armbruster J."/>
            <person name="Bachantsang P."/>
            <person name="Baldwin J."/>
            <person name="Barry A."/>
            <person name="Bayul T."/>
            <person name="Blitshsteyn B."/>
            <person name="Bloom T."/>
            <person name="Blye J."/>
            <person name="Boguslavskiy L."/>
            <person name="Borowsky M."/>
            <person name="Boukhgalter B."/>
            <person name="Brunache A."/>
            <person name="Butler J."/>
            <person name="Calixte N."/>
            <person name="Calvo S."/>
            <person name="Camarata J."/>
            <person name="Campo K."/>
            <person name="Chang J."/>
            <person name="Cheshatsang Y."/>
            <person name="Citroen M."/>
            <person name="Collymore A."/>
            <person name="Considine T."/>
            <person name="Cook A."/>
            <person name="Cooke P."/>
            <person name="Corum B."/>
            <person name="Cuomo C."/>
            <person name="David R."/>
            <person name="Dawoe T."/>
            <person name="Degray S."/>
            <person name="Dodge S."/>
            <person name="Dooley K."/>
            <person name="Dorje P."/>
            <person name="Dorjee K."/>
            <person name="Dorris L."/>
            <person name="Duffey N."/>
            <person name="Dupes A."/>
            <person name="Elkins T."/>
            <person name="Engels R."/>
            <person name="Erickson J."/>
            <person name="Farina A."/>
            <person name="Faro S."/>
            <person name="Ferreira P."/>
            <person name="Fischer H."/>
            <person name="Fitzgerald M."/>
            <person name="Foley K."/>
            <person name="Gage D."/>
            <person name="Galagan J."/>
            <person name="Gearin G."/>
            <person name="Gnerre S."/>
            <person name="Gnirke A."/>
            <person name="Goyette A."/>
            <person name="Graham J."/>
            <person name="Grandbois E."/>
            <person name="Gyaltsen K."/>
            <person name="Hafez N."/>
            <person name="Hagopian D."/>
            <person name="Hagos B."/>
            <person name="Hall J."/>
            <person name="Hatcher B."/>
            <person name="Heller A."/>
            <person name="Higgins H."/>
            <person name="Honan T."/>
            <person name="Horn A."/>
            <person name="Houde N."/>
            <person name="Hughes L."/>
            <person name="Hulme W."/>
            <person name="Husby E."/>
            <person name="Iliev I."/>
            <person name="Jaffe D."/>
            <person name="Jones C."/>
            <person name="Kamal M."/>
            <person name="Kamat A."/>
            <person name="Kamvysselis M."/>
            <person name="Karlsson E."/>
            <person name="Kells C."/>
            <person name="Kieu A."/>
            <person name="Kisner P."/>
            <person name="Kodira C."/>
            <person name="Kulbokas E."/>
            <person name="Labutti K."/>
            <person name="Lama D."/>
            <person name="Landers T."/>
            <person name="Leger J."/>
            <person name="Levine S."/>
            <person name="Lewis D."/>
            <person name="Lewis T."/>
            <person name="Lindblad-toh K."/>
            <person name="Liu X."/>
            <person name="Lokyitsang T."/>
            <person name="Lokyitsang Y."/>
            <person name="Lucien O."/>
            <person name="Lui A."/>
            <person name="Ma L.J."/>
            <person name="Mabbitt R."/>
            <person name="Macdonald J."/>
            <person name="Maclean C."/>
            <person name="Major J."/>
            <person name="Manning J."/>
            <person name="Marabella R."/>
            <person name="Maru K."/>
            <person name="Matthews C."/>
            <person name="Mauceli E."/>
            <person name="Mccarthy M."/>
            <person name="Mcdonough S."/>
            <person name="Mcghee T."/>
            <person name="Meldrim J."/>
            <person name="Meneus L."/>
            <person name="Mesirov J."/>
            <person name="Mihalev A."/>
            <person name="Mihova T."/>
            <person name="Mikkelsen T."/>
            <person name="Mlenga V."/>
            <person name="Moru K."/>
            <person name="Mozes J."/>
            <person name="Mulrain L."/>
            <person name="Munson G."/>
            <person name="Naylor J."/>
            <person name="Newes C."/>
            <person name="Nguyen C."/>
            <person name="Nguyen N."/>
            <person name="Nguyen T."/>
            <person name="Nicol R."/>
            <person name="Nielsen C."/>
            <person name="Nizzari M."/>
            <person name="Norbu C."/>
            <person name="Norbu N."/>
            <person name="O'donnell P."/>
            <person name="Okoawo O."/>
            <person name="O'leary S."/>
            <person name="Omotosho B."/>
            <person name="O'neill K."/>
            <person name="Osman S."/>
            <person name="Parker S."/>
            <person name="Perrin D."/>
            <person name="Phunkhang P."/>
            <person name="Piqani B."/>
            <person name="Purcell S."/>
            <person name="Rachupka T."/>
            <person name="Ramasamy U."/>
            <person name="Rameau R."/>
            <person name="Ray V."/>
            <person name="Raymond C."/>
            <person name="Retta R."/>
            <person name="Richardson S."/>
            <person name="Rise C."/>
            <person name="Rodriguez J."/>
            <person name="Rogers J."/>
            <person name="Rogov P."/>
            <person name="Rutman M."/>
            <person name="Schupbach R."/>
            <person name="Seaman C."/>
            <person name="Settipalli S."/>
            <person name="Sharpe T."/>
            <person name="Sheridan J."/>
            <person name="Sherpa N."/>
            <person name="Shi J."/>
            <person name="Smirnov S."/>
            <person name="Smith C."/>
            <person name="Sougnez C."/>
            <person name="Spencer B."/>
            <person name="Stalker J."/>
            <person name="Stange-thomann N."/>
            <person name="Stavropoulos S."/>
            <person name="Stetson K."/>
            <person name="Stone C."/>
            <person name="Stone S."/>
            <person name="Stubbs M."/>
            <person name="Talamas J."/>
            <person name="Tchuinga P."/>
            <person name="Tenzing P."/>
            <person name="Tesfaye S."/>
            <person name="Theodore J."/>
            <person name="Thoulutsang Y."/>
            <person name="Topham K."/>
            <person name="Towey S."/>
            <person name="Tsamla T."/>
            <person name="Tsomo N."/>
            <person name="Vallee D."/>
            <person name="Vassiliev H."/>
            <person name="Venkataraman V."/>
            <person name="Vinson J."/>
            <person name="Vo A."/>
            <person name="Wade C."/>
            <person name="Wang S."/>
            <person name="Wangchuk T."/>
            <person name="Wangdi T."/>
            <person name="Whittaker C."/>
            <person name="Wilkinson J."/>
            <person name="Wu Y."/>
            <person name="Wyman D."/>
            <person name="Yadav S."/>
            <person name="Yang S."/>
            <person name="Yang X."/>
            <person name="Yeager S."/>
            <person name="Yee E."/>
            <person name="Young G."/>
            <person name="Zainoun J."/>
            <person name="Zembeck L."/>
            <person name="Zimmer A."/>
            <person name="Zody M."/>
            <person name="Lander E."/>
        </authorList>
    </citation>
    <scope>NUCLEOTIDE SEQUENCE [LARGE SCALE GENOMIC DNA]</scope>
</reference>
<feature type="compositionally biased region" description="Low complexity" evidence="1">
    <location>
        <begin position="73"/>
        <end position="82"/>
    </location>
</feature>
<feature type="region of interest" description="Disordered" evidence="1">
    <location>
        <begin position="220"/>
        <end position="258"/>
    </location>
</feature>
<proteinExistence type="predicted"/>
<evidence type="ECO:0000313" key="3">
    <source>
        <dbReference type="Proteomes" id="UP000007875"/>
    </source>
</evidence>
<feature type="compositionally biased region" description="Polar residues" evidence="1">
    <location>
        <begin position="58"/>
        <end position="72"/>
    </location>
</feature>
<evidence type="ECO:0000256" key="1">
    <source>
        <dbReference type="SAM" id="MobiDB-lite"/>
    </source>
</evidence>
<sequence>MEQDKDGNQKNRPPNPGLFRPPQTTQPLEGVSNPQPPLFGSNPNNPFLNRPRGLYQLPSFNPTPSGSTTNPVSSSAFNPSSSGMRQLNPTPFNPTFRGGSPLNPTPSGSSMFTKYQPTFGSTQPTNPRFSSPNPTINQQPRQSPNEQNSPFSSFTSKVPNHPASGFGMSRQQLFGSGASDFARKLPIGMNQAYNVANPLAMSKATKRKSDTAGQVTLARRKRSLDADSGISGKVPDDSTASNVQSNPTHKGLFQMPTD</sequence>
<dbReference type="Ensembl" id="ENSCSAVT00000016167.1">
    <property type="protein sequence ID" value="ENSCSAVP00000015987.1"/>
    <property type="gene ID" value="ENSCSAVG00000009412.1"/>
</dbReference>
<dbReference type="AlphaFoldDB" id="H2ZEH1"/>
<keyword evidence="3" id="KW-1185">Reference proteome</keyword>
<protein>
    <submittedName>
        <fullName evidence="2">Uncharacterized protein</fullName>
    </submittedName>
</protein>
<feature type="compositionally biased region" description="Polar residues" evidence="1">
    <location>
        <begin position="105"/>
        <end position="158"/>
    </location>
</feature>
<dbReference type="HOGENOM" id="CLU_1079803_0_0_1"/>